<evidence type="ECO:0000256" key="1">
    <source>
        <dbReference type="SAM" id="MobiDB-lite"/>
    </source>
</evidence>
<name>A0A444H9N9_9FLAO</name>
<feature type="region of interest" description="Disordered" evidence="1">
    <location>
        <begin position="191"/>
        <end position="214"/>
    </location>
</feature>
<dbReference type="OrthoDB" id="1443728at2"/>
<reference evidence="2 3" key="1">
    <citation type="submission" date="2019-01" db="EMBL/GenBank/DDBJ databases">
        <title>Flavobacterium sp. nov.,isolated from freshwater.</title>
        <authorList>
            <person name="Zhang R."/>
            <person name="Du Z.-J."/>
        </authorList>
    </citation>
    <scope>NUCLEOTIDE SEQUENCE [LARGE SCALE GENOMIC DNA]</scope>
    <source>
        <strain evidence="2 3">1E403</strain>
    </source>
</reference>
<dbReference type="Proteomes" id="UP000287527">
    <property type="component" value="Unassembled WGS sequence"/>
</dbReference>
<proteinExistence type="predicted"/>
<evidence type="ECO:0008006" key="4">
    <source>
        <dbReference type="Google" id="ProtNLM"/>
    </source>
</evidence>
<gene>
    <name evidence="2" type="ORF">EPI11_10430</name>
</gene>
<evidence type="ECO:0000313" key="3">
    <source>
        <dbReference type="Proteomes" id="UP000287527"/>
    </source>
</evidence>
<organism evidence="2 3">
    <name type="scientific">Flavobacterium cerinum</name>
    <dbReference type="NCBI Taxonomy" id="2502784"/>
    <lineage>
        <taxon>Bacteria</taxon>
        <taxon>Pseudomonadati</taxon>
        <taxon>Bacteroidota</taxon>
        <taxon>Flavobacteriia</taxon>
        <taxon>Flavobacteriales</taxon>
        <taxon>Flavobacteriaceae</taxon>
        <taxon>Flavobacterium</taxon>
    </lineage>
</organism>
<evidence type="ECO:0000313" key="2">
    <source>
        <dbReference type="EMBL" id="RWW99953.1"/>
    </source>
</evidence>
<sequence length="214" mass="24190">MKYLKIIMLSFLSVLLFSCKDDEQQRQAATLKAQKQNDSILKVISGNWNFNVPPITPKVAAQIGSWNEWAQFNNELSQKPTGSISAYRTKTKNLVNKADLLKNNIPAFFDKPQVRSRIGVLITKVKSLYTYINIDVIPDKKVISLIKEVTHEMTSLQNQFDELVRFSEIPKEFGEEEMIKALDTVRRANPDAIPSANTTSPVKPIGPGVSRKRI</sequence>
<protein>
    <recommendedName>
        <fullName evidence="4">Lipoprotein</fullName>
    </recommendedName>
</protein>
<dbReference type="EMBL" id="SBII01000007">
    <property type="protein sequence ID" value="RWW99953.1"/>
    <property type="molecule type" value="Genomic_DNA"/>
</dbReference>
<dbReference type="PROSITE" id="PS51257">
    <property type="entry name" value="PROKAR_LIPOPROTEIN"/>
    <property type="match status" value="1"/>
</dbReference>
<keyword evidence="3" id="KW-1185">Reference proteome</keyword>
<dbReference type="RefSeq" id="WP_128389912.1">
    <property type="nucleotide sequence ID" value="NZ_SBII01000007.1"/>
</dbReference>
<accession>A0A444H9N9</accession>
<comment type="caution">
    <text evidence="2">The sequence shown here is derived from an EMBL/GenBank/DDBJ whole genome shotgun (WGS) entry which is preliminary data.</text>
</comment>
<dbReference type="AlphaFoldDB" id="A0A444H9N9"/>